<evidence type="ECO:0000256" key="1">
    <source>
        <dbReference type="SAM" id="Phobius"/>
    </source>
</evidence>
<feature type="transmembrane region" description="Helical" evidence="1">
    <location>
        <begin position="123"/>
        <end position="142"/>
    </location>
</feature>
<keyword evidence="1" id="KW-0472">Membrane</keyword>
<evidence type="ECO:0000313" key="3">
    <source>
        <dbReference type="Proteomes" id="UP001302978"/>
    </source>
</evidence>
<organism evidence="2 3">
    <name type="scientific">Methanimicrococcus hongohii</name>
    <dbReference type="NCBI Taxonomy" id="3028295"/>
    <lineage>
        <taxon>Archaea</taxon>
        <taxon>Methanobacteriati</taxon>
        <taxon>Methanobacteriota</taxon>
        <taxon>Stenosarchaea group</taxon>
        <taxon>Methanomicrobia</taxon>
        <taxon>Methanosarcinales</taxon>
        <taxon>Methanosarcinaceae</taxon>
        <taxon>Methanimicrococcus</taxon>
    </lineage>
</organism>
<sequence>MERPFLFALLIVIMILMVIISNTIYDAVFIILAIAFLFLICYNIPYLLENPLFYIFTRSNEYFPPRYVEMMISAFSGIFFAFIFLFVPSILYMRLNIYNFIFNALEMLDLTETVEGLLTLNNYFLISAFFSIVLNILFLKMLKKLLLNSNRERISRESEL</sequence>
<dbReference type="KEGG" id="mehf:MmiHf6_13920"/>
<keyword evidence="1" id="KW-1133">Transmembrane helix</keyword>
<feature type="transmembrane region" description="Helical" evidence="1">
    <location>
        <begin position="5"/>
        <end position="21"/>
    </location>
</feature>
<name>A0AA96ZUS0_9EURY</name>
<reference evidence="2 3" key="1">
    <citation type="submission" date="2023-07" db="EMBL/GenBank/DDBJ databases">
        <title>Closed genoem sequence of Methanomicrococcus sp. Hf6.</title>
        <authorList>
            <person name="Poehlein A."/>
            <person name="Protasov E."/>
            <person name="Platt K."/>
            <person name="Reeh H."/>
            <person name="Daniel R."/>
            <person name="Brune A."/>
        </authorList>
    </citation>
    <scope>NUCLEOTIDE SEQUENCE [LARGE SCALE GENOMIC DNA]</scope>
    <source>
        <strain evidence="2 3">Hf6</strain>
    </source>
</reference>
<keyword evidence="3" id="KW-1185">Reference proteome</keyword>
<keyword evidence="1" id="KW-0812">Transmembrane</keyword>
<evidence type="ECO:0000313" key="2">
    <source>
        <dbReference type="EMBL" id="WNY24067.1"/>
    </source>
</evidence>
<accession>A0AA96ZUS0</accession>
<dbReference type="AlphaFoldDB" id="A0AA96ZUS0"/>
<dbReference type="EMBL" id="CP131059">
    <property type="protein sequence ID" value="WNY24067.1"/>
    <property type="molecule type" value="Genomic_DNA"/>
</dbReference>
<proteinExistence type="predicted"/>
<feature type="transmembrane region" description="Helical" evidence="1">
    <location>
        <begin position="68"/>
        <end position="93"/>
    </location>
</feature>
<dbReference type="RefSeq" id="WP_316557239.1">
    <property type="nucleotide sequence ID" value="NZ_CP131059.1"/>
</dbReference>
<gene>
    <name evidence="2" type="ORF">MmiHf6_13920</name>
</gene>
<dbReference type="GeneID" id="85195981"/>
<feature type="transmembrane region" description="Helical" evidence="1">
    <location>
        <begin position="27"/>
        <end position="48"/>
    </location>
</feature>
<protein>
    <submittedName>
        <fullName evidence="2">Uncharacterized protein</fullName>
    </submittedName>
</protein>
<dbReference type="Proteomes" id="UP001302978">
    <property type="component" value="Chromosome"/>
</dbReference>